<dbReference type="GO" id="GO:0046685">
    <property type="term" value="P:response to arsenic-containing substance"/>
    <property type="evidence" value="ECO:0007669"/>
    <property type="project" value="UniProtKB-KW"/>
</dbReference>
<keyword evidence="2" id="KW-0059">Arsenical resistance</keyword>
<evidence type="ECO:0000256" key="1">
    <source>
        <dbReference type="ARBA" id="ARBA00007198"/>
    </source>
</evidence>
<dbReference type="InterPro" id="IPR036249">
    <property type="entry name" value="Thioredoxin-like_sf"/>
</dbReference>
<dbReference type="GO" id="GO:0008794">
    <property type="term" value="F:arsenate reductase (glutaredoxin) activity"/>
    <property type="evidence" value="ECO:0007669"/>
    <property type="project" value="UniProtKB-EC"/>
</dbReference>
<comment type="similarity">
    <text evidence="1 7">Belongs to the ArsC family.</text>
</comment>
<dbReference type="CDD" id="cd03034">
    <property type="entry name" value="ArsC_ArsC"/>
    <property type="match status" value="1"/>
</dbReference>
<keyword evidence="9" id="KW-1185">Reference proteome</keyword>
<keyword evidence="3 8" id="KW-0560">Oxidoreductase</keyword>
<dbReference type="InParanoid" id="A0A2U3MY94"/>
<dbReference type="SUPFAM" id="SSF52833">
    <property type="entry name" value="Thioredoxin-like"/>
    <property type="match status" value="1"/>
</dbReference>
<dbReference type="InterPro" id="IPR006660">
    <property type="entry name" value="Arsenate_reductase-like"/>
</dbReference>
<evidence type="ECO:0000256" key="4">
    <source>
        <dbReference type="ARBA" id="ARBA00038969"/>
    </source>
</evidence>
<accession>A0A2U3MY94</accession>
<protein>
    <recommendedName>
        <fullName evidence="5">Arsenate reductase</fullName>
        <ecNumber evidence="4">1.20.4.1</ecNumber>
    </recommendedName>
    <alternativeName>
        <fullName evidence="6">Arsenical pump modifier</fullName>
    </alternativeName>
</protein>
<dbReference type="EC" id="1.20.4.1" evidence="4"/>
<dbReference type="NCBIfam" id="TIGR00014">
    <property type="entry name" value="arsC"/>
    <property type="match status" value="1"/>
</dbReference>
<organism evidence="8 9">
    <name type="scientific">Acinetobacter stercoris</name>
    <dbReference type="NCBI Taxonomy" id="2126983"/>
    <lineage>
        <taxon>Bacteria</taxon>
        <taxon>Pseudomonadati</taxon>
        <taxon>Pseudomonadota</taxon>
        <taxon>Gammaproteobacteria</taxon>
        <taxon>Moraxellales</taxon>
        <taxon>Moraxellaceae</taxon>
        <taxon>Acinetobacter</taxon>
    </lineage>
</organism>
<dbReference type="PANTHER" id="PTHR30041">
    <property type="entry name" value="ARSENATE REDUCTASE"/>
    <property type="match status" value="1"/>
</dbReference>
<dbReference type="PROSITE" id="PS51353">
    <property type="entry name" value="ARSC"/>
    <property type="match status" value="1"/>
</dbReference>
<evidence type="ECO:0000256" key="6">
    <source>
        <dbReference type="ARBA" id="ARBA00041755"/>
    </source>
</evidence>
<dbReference type="FunCoup" id="A0A2U3MY94">
    <property type="interactions" value="108"/>
</dbReference>
<name>A0A2U3MY94_9GAMM</name>
<evidence type="ECO:0000256" key="5">
    <source>
        <dbReference type="ARBA" id="ARBA00039879"/>
    </source>
</evidence>
<proteinExistence type="inferred from homology"/>
<evidence type="ECO:0000313" key="8">
    <source>
        <dbReference type="EMBL" id="SPL70279.1"/>
    </source>
</evidence>
<reference evidence="9" key="1">
    <citation type="submission" date="2018-03" db="EMBL/GenBank/DDBJ databases">
        <authorList>
            <person name="Blom J."/>
        </authorList>
    </citation>
    <scope>NUCLEOTIDE SEQUENCE [LARGE SCALE GENOMIC DNA]</scope>
    <source>
        <strain evidence="9">KPC-SM-21</strain>
    </source>
</reference>
<evidence type="ECO:0000313" key="9">
    <source>
        <dbReference type="Proteomes" id="UP000245974"/>
    </source>
</evidence>
<dbReference type="InterPro" id="IPR006659">
    <property type="entry name" value="Arsenate_reductase"/>
</dbReference>
<dbReference type="PANTHER" id="PTHR30041:SF5">
    <property type="entry name" value="ARSENATE REDUCTASE-RELATED"/>
    <property type="match status" value="1"/>
</dbReference>
<dbReference type="Pfam" id="PF03960">
    <property type="entry name" value="ArsC"/>
    <property type="match status" value="1"/>
</dbReference>
<evidence type="ECO:0000256" key="2">
    <source>
        <dbReference type="ARBA" id="ARBA00022849"/>
    </source>
</evidence>
<evidence type="ECO:0000256" key="3">
    <source>
        <dbReference type="ARBA" id="ARBA00023002"/>
    </source>
</evidence>
<evidence type="ECO:0000256" key="7">
    <source>
        <dbReference type="PROSITE-ProRule" id="PRU01282"/>
    </source>
</evidence>
<dbReference type="AlphaFoldDB" id="A0A2U3MY94"/>
<dbReference type="EMBL" id="OOGT01000051">
    <property type="protein sequence ID" value="SPL70279.1"/>
    <property type="molecule type" value="Genomic_DNA"/>
</dbReference>
<dbReference type="Gene3D" id="3.40.30.10">
    <property type="entry name" value="Glutaredoxin"/>
    <property type="match status" value="1"/>
</dbReference>
<sequence length="166" mass="19132">MELHIYDYSYISIFKDPVEFEQMSATPKVKIYHNPECGTSRNTLALIRNANIEPEVIEYLKNPPSKNELIQMIADAGLTVREAIRKNVDPYRDLELDLEVWTDDKLLNFMLQYPILINRPFVVTELGTRLSRPSELVLEILPLPQKGAFTKEDGEQVLDANGQRLK</sequence>
<dbReference type="Proteomes" id="UP000245974">
    <property type="component" value="Unassembled WGS sequence"/>
</dbReference>
<gene>
    <name evidence="8" type="primary">arsC</name>
    <name evidence="8" type="ORF">KPC_1457</name>
</gene>